<protein>
    <submittedName>
        <fullName evidence="1">Uncharacterized protein</fullName>
    </submittedName>
</protein>
<dbReference type="Proteomes" id="UP001320706">
    <property type="component" value="Unassembled WGS sequence"/>
</dbReference>
<gene>
    <name evidence="1" type="ORF">M8818_003980</name>
</gene>
<sequence>MVGPHEFPVLFTIEGSSRHEVLIISSGLHLADLTAKIENAIKNSPNTAEFMAKYKTGKTDEKVEEVRVLWANEGRDAKLFPKFTILSDQNAEAVLMLMHLGNGKDVLDVKFKTVEKPKSEQQE</sequence>
<name>A0ACC3SE45_9PEZI</name>
<evidence type="ECO:0000313" key="1">
    <source>
        <dbReference type="EMBL" id="KAK8209016.1"/>
    </source>
</evidence>
<evidence type="ECO:0000313" key="2">
    <source>
        <dbReference type="Proteomes" id="UP001320706"/>
    </source>
</evidence>
<dbReference type="EMBL" id="JAMKPW020000018">
    <property type="protein sequence ID" value="KAK8209016.1"/>
    <property type="molecule type" value="Genomic_DNA"/>
</dbReference>
<proteinExistence type="predicted"/>
<comment type="caution">
    <text evidence="1">The sequence shown here is derived from an EMBL/GenBank/DDBJ whole genome shotgun (WGS) entry which is preliminary data.</text>
</comment>
<reference evidence="1" key="1">
    <citation type="submission" date="2024-02" db="EMBL/GenBank/DDBJ databases">
        <title>Metagenome Assembled Genome of Zalaria obscura JY119.</title>
        <authorList>
            <person name="Vighnesh L."/>
            <person name="Jagadeeshwari U."/>
            <person name="Venkata Ramana C."/>
            <person name="Sasikala C."/>
        </authorList>
    </citation>
    <scope>NUCLEOTIDE SEQUENCE</scope>
    <source>
        <strain evidence="1">JY119</strain>
    </source>
</reference>
<accession>A0ACC3SE45</accession>
<keyword evidence="2" id="KW-1185">Reference proteome</keyword>
<organism evidence="1 2">
    <name type="scientific">Zalaria obscura</name>
    <dbReference type="NCBI Taxonomy" id="2024903"/>
    <lineage>
        <taxon>Eukaryota</taxon>
        <taxon>Fungi</taxon>
        <taxon>Dikarya</taxon>
        <taxon>Ascomycota</taxon>
        <taxon>Pezizomycotina</taxon>
        <taxon>Dothideomycetes</taxon>
        <taxon>Dothideomycetidae</taxon>
        <taxon>Dothideales</taxon>
        <taxon>Zalariaceae</taxon>
        <taxon>Zalaria</taxon>
    </lineage>
</organism>